<evidence type="ECO:0000313" key="2">
    <source>
        <dbReference type="EnsemblPlants" id="MELO3C024171.2.1"/>
    </source>
</evidence>
<dbReference type="Gramene" id="MELO3C024171.2.1">
    <property type="protein sequence ID" value="MELO3C024171.2.1"/>
    <property type="gene ID" value="MELO3C024171.2"/>
</dbReference>
<feature type="compositionally biased region" description="Polar residues" evidence="1">
    <location>
        <begin position="1"/>
        <end position="11"/>
    </location>
</feature>
<accession>A0A9I9DW76</accession>
<dbReference type="AlphaFoldDB" id="A0A9I9DW76"/>
<organism evidence="2">
    <name type="scientific">Cucumis melo</name>
    <name type="common">Muskmelon</name>
    <dbReference type="NCBI Taxonomy" id="3656"/>
    <lineage>
        <taxon>Eukaryota</taxon>
        <taxon>Viridiplantae</taxon>
        <taxon>Streptophyta</taxon>
        <taxon>Embryophyta</taxon>
        <taxon>Tracheophyta</taxon>
        <taxon>Spermatophyta</taxon>
        <taxon>Magnoliopsida</taxon>
        <taxon>eudicotyledons</taxon>
        <taxon>Gunneridae</taxon>
        <taxon>Pentapetalae</taxon>
        <taxon>rosids</taxon>
        <taxon>fabids</taxon>
        <taxon>Cucurbitales</taxon>
        <taxon>Cucurbitaceae</taxon>
        <taxon>Benincaseae</taxon>
        <taxon>Cucumis</taxon>
    </lineage>
</organism>
<reference evidence="2" key="1">
    <citation type="submission" date="2023-03" db="UniProtKB">
        <authorList>
            <consortium name="EnsemblPlants"/>
        </authorList>
    </citation>
    <scope>IDENTIFICATION</scope>
</reference>
<feature type="compositionally biased region" description="Basic residues" evidence="1">
    <location>
        <begin position="13"/>
        <end position="25"/>
    </location>
</feature>
<sequence length="127" mass="13828">MGMPKTQSNLPRLTKHGSNRVKKKFGSSNGSAGGEKLANGSAKVERYKERRAAPLLQGCGCSNDMRDSGTYGRTTADVAETANLCWLRMTGEGVRRALGRRFSRWMASSDRARPKIGGGDGLMEEKF</sequence>
<name>A0A9I9DW76_CUCME</name>
<protein>
    <submittedName>
        <fullName evidence="2">Uncharacterized protein</fullName>
    </submittedName>
</protein>
<evidence type="ECO:0000256" key="1">
    <source>
        <dbReference type="SAM" id="MobiDB-lite"/>
    </source>
</evidence>
<dbReference type="EnsemblPlants" id="MELO3C024171.2.1">
    <property type="protein sequence ID" value="MELO3C024171.2.1"/>
    <property type="gene ID" value="MELO3C024171.2"/>
</dbReference>
<feature type="region of interest" description="Disordered" evidence="1">
    <location>
        <begin position="1"/>
        <end position="45"/>
    </location>
</feature>
<proteinExistence type="predicted"/>